<dbReference type="GO" id="GO:0009791">
    <property type="term" value="P:post-embryonic development"/>
    <property type="evidence" value="ECO:0007669"/>
    <property type="project" value="UniProtKB-ARBA"/>
</dbReference>
<dbReference type="OrthoDB" id="1728119at2759"/>
<dbReference type="InterPro" id="IPR011035">
    <property type="entry name" value="Ribosomal_bL25/Gln-tRNA_synth"/>
</dbReference>
<dbReference type="Proteomes" id="UP000655225">
    <property type="component" value="Unassembled WGS sequence"/>
</dbReference>
<sequence length="665" mass="74741">MSRRISKRAYHCSTSNLFTQTPVKSQDGCDDCDRSKKMEIELSFSTDNPPLSVTVAAKITGISLSPDSSLPSGSSPNFCFSSGLKLHGTNVLLRHLGQIATIPDFYRQDALESSQIDEWLEYPVFLSGSEFENACSHVDGYLLLQTFLVGHSLSIADIAFWSGLAETRQKCESLRKSRKYQNSVRWFNSIETEYSILLNEVTTTYVGKRGIGKPATSKTKESDQHSANQSSMNGEGNDKVKGSQPTFEVDLPDAEIGKVCLRFAPEPNGYLHIGHSKAALLNQYFAQRYQGKYLGVPLHHARVDRHTYKEVLEKVQMRLASWKAKQLTLAGRATLIQAVTCAIPTYSMQTSKFSESLCSAIDKQNRNFLWGDTETQKKVHMVNWEKVCTPKAKGGLGLKCLSQVNSALLAKWGWQLLKDSTALWVKVLKNKCMGTTNLLSYLQRSKSSHVWRSILQGREVLQKGLHWRVGDGKRVKFWTNTWLRDKPLCEEVGSLLSLESLGKKVTDFIVEGAWDLAGLRGYLPEDLVQEIICLPVGLDRCLKIKLFGVSIPLARSIKKSQSHGVEWDKLWTINKKIIDPGVLLTLIDELEKPFLEGEDFLDVLNRCTKRETSALGDSNMRNLKRGEILQLERKGYFRCDVPFVRPSKPIVLIAIPDGRQQTSLK</sequence>
<evidence type="ECO:0000256" key="6">
    <source>
        <dbReference type="ARBA" id="ARBA00023146"/>
    </source>
</evidence>
<evidence type="ECO:0000256" key="3">
    <source>
        <dbReference type="ARBA" id="ARBA00022741"/>
    </source>
</evidence>
<organism evidence="11 12">
    <name type="scientific">Tetracentron sinense</name>
    <name type="common">Spur-leaf</name>
    <dbReference type="NCBI Taxonomy" id="13715"/>
    <lineage>
        <taxon>Eukaryota</taxon>
        <taxon>Viridiplantae</taxon>
        <taxon>Streptophyta</taxon>
        <taxon>Embryophyta</taxon>
        <taxon>Tracheophyta</taxon>
        <taxon>Spermatophyta</taxon>
        <taxon>Magnoliopsida</taxon>
        <taxon>Trochodendrales</taxon>
        <taxon>Trochodendraceae</taxon>
        <taxon>Tetracentron</taxon>
    </lineage>
</organism>
<keyword evidence="12" id="KW-1185">Reference proteome</keyword>
<dbReference type="InterPro" id="IPR050132">
    <property type="entry name" value="Gln/Glu-tRNA_Ligase"/>
</dbReference>
<evidence type="ECO:0000256" key="5">
    <source>
        <dbReference type="ARBA" id="ARBA00022917"/>
    </source>
</evidence>
<dbReference type="GO" id="GO:0005524">
    <property type="term" value="F:ATP binding"/>
    <property type="evidence" value="ECO:0007669"/>
    <property type="project" value="UniProtKB-KW"/>
</dbReference>
<evidence type="ECO:0000259" key="9">
    <source>
        <dbReference type="Pfam" id="PF00749"/>
    </source>
</evidence>
<evidence type="ECO:0000313" key="11">
    <source>
        <dbReference type="EMBL" id="KAF8394774.1"/>
    </source>
</evidence>
<evidence type="ECO:0000256" key="7">
    <source>
        <dbReference type="RuleBase" id="RU363037"/>
    </source>
</evidence>
<evidence type="ECO:0000256" key="2">
    <source>
        <dbReference type="ARBA" id="ARBA00022598"/>
    </source>
</evidence>
<dbReference type="SUPFAM" id="SSF47616">
    <property type="entry name" value="GST C-terminal domain-like"/>
    <property type="match status" value="1"/>
</dbReference>
<dbReference type="PROSITE" id="PS00178">
    <property type="entry name" value="AA_TRNA_LIGASE_I"/>
    <property type="match status" value="1"/>
</dbReference>
<keyword evidence="2 7" id="KW-0436">Ligase</keyword>
<dbReference type="SUPFAM" id="SSF52374">
    <property type="entry name" value="Nucleotidylyl transferase"/>
    <property type="match status" value="1"/>
</dbReference>
<name>A0A835DC46_TETSI</name>
<dbReference type="Gene3D" id="3.40.50.620">
    <property type="entry name" value="HUPs"/>
    <property type="match status" value="1"/>
</dbReference>
<dbReference type="GO" id="GO:0017102">
    <property type="term" value="C:methionyl glutamyl tRNA synthetase complex"/>
    <property type="evidence" value="ECO:0007669"/>
    <property type="project" value="TreeGrafter"/>
</dbReference>
<dbReference type="InterPro" id="IPR049437">
    <property type="entry name" value="tRNA-synt_1c_C2"/>
</dbReference>
<dbReference type="GO" id="GO:0004818">
    <property type="term" value="F:glutamate-tRNA ligase activity"/>
    <property type="evidence" value="ECO:0007669"/>
    <property type="project" value="TreeGrafter"/>
</dbReference>
<evidence type="ECO:0000256" key="8">
    <source>
        <dbReference type="SAM" id="MobiDB-lite"/>
    </source>
</evidence>
<dbReference type="InterPro" id="IPR036282">
    <property type="entry name" value="Glutathione-S-Trfase_C_sf"/>
</dbReference>
<keyword evidence="3 7" id="KW-0547">Nucleotide-binding</keyword>
<comment type="caution">
    <text evidence="11">The sequence shown here is derived from an EMBL/GenBank/DDBJ whole genome shotgun (WGS) entry which is preliminary data.</text>
</comment>
<dbReference type="CDD" id="cd10289">
    <property type="entry name" value="GST_C_AaRS_like"/>
    <property type="match status" value="1"/>
</dbReference>
<dbReference type="GO" id="GO:0005829">
    <property type="term" value="C:cytosol"/>
    <property type="evidence" value="ECO:0007669"/>
    <property type="project" value="TreeGrafter"/>
</dbReference>
<proteinExistence type="inferred from homology"/>
<comment type="similarity">
    <text evidence="7">Belongs to the class-I aminoacyl-tRNA synthetase family.</text>
</comment>
<feature type="compositionally biased region" description="Polar residues" evidence="8">
    <location>
        <begin position="225"/>
        <end position="234"/>
    </location>
</feature>
<dbReference type="PANTHER" id="PTHR43097">
    <property type="entry name" value="GLUTAMINE-TRNA LIGASE"/>
    <property type="match status" value="1"/>
</dbReference>
<dbReference type="InterPro" id="IPR001412">
    <property type="entry name" value="aa-tRNA-synth_I_CS"/>
</dbReference>
<feature type="domain" description="tRNA synthetases class I (E and Q) anti-codon binding" evidence="10">
    <location>
        <begin position="598"/>
        <end position="640"/>
    </location>
</feature>
<dbReference type="Gene3D" id="1.20.1050.130">
    <property type="match status" value="1"/>
</dbReference>
<keyword evidence="5 7" id="KW-0648">Protein biosynthesis</keyword>
<feature type="region of interest" description="Disordered" evidence="8">
    <location>
        <begin position="209"/>
        <end position="245"/>
    </location>
</feature>
<dbReference type="Pfam" id="PF00749">
    <property type="entry name" value="tRNA-synt_1c"/>
    <property type="match status" value="1"/>
</dbReference>
<keyword evidence="4 7" id="KW-0067">ATP-binding</keyword>
<dbReference type="InterPro" id="IPR014729">
    <property type="entry name" value="Rossmann-like_a/b/a_fold"/>
</dbReference>
<evidence type="ECO:0000256" key="1">
    <source>
        <dbReference type="ARBA" id="ARBA00022490"/>
    </source>
</evidence>
<dbReference type="InterPro" id="IPR000924">
    <property type="entry name" value="Glu/Gln-tRNA-synth"/>
</dbReference>
<dbReference type="AlphaFoldDB" id="A0A835DC46"/>
<keyword evidence="6 7" id="KW-0030">Aminoacyl-tRNA synthetase</keyword>
<evidence type="ECO:0000313" key="12">
    <source>
        <dbReference type="Proteomes" id="UP000655225"/>
    </source>
</evidence>
<accession>A0A835DC46</accession>
<protein>
    <recommendedName>
        <fullName evidence="13">Glutamate--tRNA ligase</fullName>
    </recommendedName>
</protein>
<evidence type="ECO:0000256" key="4">
    <source>
        <dbReference type="ARBA" id="ARBA00022840"/>
    </source>
</evidence>
<dbReference type="GO" id="GO:0006424">
    <property type="term" value="P:glutamyl-tRNA aminoacylation"/>
    <property type="evidence" value="ECO:0007669"/>
    <property type="project" value="TreeGrafter"/>
</dbReference>
<dbReference type="PRINTS" id="PR00987">
    <property type="entry name" value="TRNASYNTHGLU"/>
</dbReference>
<dbReference type="GO" id="GO:0048608">
    <property type="term" value="P:reproductive structure development"/>
    <property type="evidence" value="ECO:0007669"/>
    <property type="project" value="UniProtKB-ARBA"/>
</dbReference>
<dbReference type="SUPFAM" id="SSF50715">
    <property type="entry name" value="Ribosomal protein L25-like"/>
    <property type="match status" value="1"/>
</dbReference>
<dbReference type="PANTHER" id="PTHR43097:SF5">
    <property type="entry name" value="GLUTAMATE--TRNA LIGASE"/>
    <property type="match status" value="1"/>
</dbReference>
<reference evidence="11 12" key="1">
    <citation type="submission" date="2020-04" db="EMBL/GenBank/DDBJ databases">
        <title>Plant Genome Project.</title>
        <authorList>
            <person name="Zhang R.-G."/>
        </authorList>
    </citation>
    <scope>NUCLEOTIDE SEQUENCE [LARGE SCALE GENOMIC DNA]</scope>
    <source>
        <strain evidence="11">YNK0</strain>
        <tissue evidence="11">Leaf</tissue>
    </source>
</reference>
<keyword evidence="1" id="KW-0963">Cytoplasm</keyword>
<evidence type="ECO:0008006" key="13">
    <source>
        <dbReference type="Google" id="ProtNLM"/>
    </source>
</evidence>
<feature type="domain" description="Glutamyl/glutaminyl-tRNA synthetase class Ib catalytic" evidence="9">
    <location>
        <begin position="258"/>
        <end position="293"/>
    </location>
</feature>
<gene>
    <name evidence="11" type="ORF">HHK36_020989</name>
</gene>
<dbReference type="InterPro" id="IPR020058">
    <property type="entry name" value="Glu/Gln-tRNA-synth_Ib_cat-dom"/>
</dbReference>
<dbReference type="Pfam" id="PF20974">
    <property type="entry name" value="tRNA-synt_1c_C2"/>
    <property type="match status" value="1"/>
</dbReference>
<evidence type="ECO:0000259" key="10">
    <source>
        <dbReference type="Pfam" id="PF20974"/>
    </source>
</evidence>
<dbReference type="EMBL" id="JABCRI010000014">
    <property type="protein sequence ID" value="KAF8394774.1"/>
    <property type="molecule type" value="Genomic_DNA"/>
</dbReference>